<protein>
    <submittedName>
        <fullName evidence="1">ABC-type uncharacterized transport system substrate-binding protein</fullName>
    </submittedName>
</protein>
<comment type="caution">
    <text evidence="1">The sequence shown here is derived from an EMBL/GenBank/DDBJ whole genome shotgun (WGS) entry which is preliminary data.</text>
</comment>
<organism evidence="1 2">
    <name type="scientific">Reinekea marinisedimentorum</name>
    <dbReference type="NCBI Taxonomy" id="230495"/>
    <lineage>
        <taxon>Bacteria</taxon>
        <taxon>Pseudomonadati</taxon>
        <taxon>Pseudomonadota</taxon>
        <taxon>Gammaproteobacteria</taxon>
        <taxon>Oceanospirillales</taxon>
        <taxon>Saccharospirillaceae</taxon>
        <taxon>Reinekea</taxon>
    </lineage>
</organism>
<dbReference type="PANTHER" id="PTHR35271:SF1">
    <property type="entry name" value="ABC TRANSPORTER, SUBSTRATE-BINDING LIPOPROTEIN"/>
    <property type="match status" value="1"/>
</dbReference>
<dbReference type="AlphaFoldDB" id="A0A4R3IBV3"/>
<name>A0A4R3IBV3_9GAMM</name>
<dbReference type="InterPro" id="IPR007487">
    <property type="entry name" value="ABC_transpt-TYRBP-like"/>
</dbReference>
<proteinExistence type="predicted"/>
<dbReference type="Gene3D" id="3.40.50.2300">
    <property type="match status" value="2"/>
</dbReference>
<dbReference type="PANTHER" id="PTHR35271">
    <property type="entry name" value="ABC TRANSPORTER, SUBSTRATE-BINDING LIPOPROTEIN-RELATED"/>
    <property type="match status" value="1"/>
</dbReference>
<reference evidence="1 2" key="1">
    <citation type="submission" date="2019-03" db="EMBL/GenBank/DDBJ databases">
        <title>Genomic Encyclopedia of Archaeal and Bacterial Type Strains, Phase II (KMG-II): from individual species to whole genera.</title>
        <authorList>
            <person name="Goeker M."/>
        </authorList>
    </citation>
    <scope>NUCLEOTIDE SEQUENCE [LARGE SCALE GENOMIC DNA]</scope>
    <source>
        <strain evidence="1 2">DSM 15388</strain>
    </source>
</reference>
<dbReference type="OrthoDB" id="1550623at2"/>
<dbReference type="Pfam" id="PF04392">
    <property type="entry name" value="ABC_sub_bind"/>
    <property type="match status" value="1"/>
</dbReference>
<gene>
    <name evidence="1" type="ORF">BCF53_102118</name>
</gene>
<evidence type="ECO:0000313" key="1">
    <source>
        <dbReference type="EMBL" id="TCS43095.1"/>
    </source>
</evidence>
<accession>A0A4R3IBV3</accession>
<sequence length="337" mass="37948">MFNQITFTLHNRLTHLLFPLMLMIGTCAYSAERQTILVIQSYHAEYLWDKSYLESLRSSLGAGYDVITFEMDTKRLPESQFAKQADAAWKLYKKLKPDLVVLGDDNALKFLGEKLGRTKTPVVYLGINNDPANYNIADFDNLTGILERPLLKRSISLISEIMPVNKLLIMFDSGTTAQTVLEQTFENSTTYTLGNVQADIFLMNSFDDWKRAVQQSRNNGYDALIIGLYQTLRDENNNHVSADDVLAWTDENTPIPPFSFWDFSVRSAHSIGGYVLHGEQQGLAAGIMIKSILSGVKPALIYPITADRGGFLFSRSQISRWGIELPDYITSNASFVD</sequence>
<keyword evidence="2" id="KW-1185">Reference proteome</keyword>
<dbReference type="Proteomes" id="UP000295793">
    <property type="component" value="Unassembled WGS sequence"/>
</dbReference>
<evidence type="ECO:0000313" key="2">
    <source>
        <dbReference type="Proteomes" id="UP000295793"/>
    </source>
</evidence>
<dbReference type="EMBL" id="SLZR01000002">
    <property type="protein sequence ID" value="TCS43095.1"/>
    <property type="molecule type" value="Genomic_DNA"/>
</dbReference>